<feature type="coiled-coil region" evidence="1">
    <location>
        <begin position="60"/>
        <end position="90"/>
    </location>
</feature>
<proteinExistence type="predicted"/>
<dbReference type="SUPFAM" id="SSF52047">
    <property type="entry name" value="RNI-like"/>
    <property type="match status" value="1"/>
</dbReference>
<dbReference type="Gene3D" id="3.80.10.10">
    <property type="entry name" value="Ribonuclease Inhibitor"/>
    <property type="match status" value="1"/>
</dbReference>
<accession>A0A5C3L1N2</accession>
<dbReference type="Proteomes" id="UP000307440">
    <property type="component" value="Unassembled WGS sequence"/>
</dbReference>
<reference evidence="2 3" key="1">
    <citation type="journal article" date="2019" name="Nat. Ecol. Evol.">
        <title>Megaphylogeny resolves global patterns of mushroom evolution.</title>
        <authorList>
            <person name="Varga T."/>
            <person name="Krizsan K."/>
            <person name="Foldi C."/>
            <person name="Dima B."/>
            <person name="Sanchez-Garcia M."/>
            <person name="Sanchez-Ramirez S."/>
            <person name="Szollosi G.J."/>
            <person name="Szarkandi J.G."/>
            <person name="Papp V."/>
            <person name="Albert L."/>
            <person name="Andreopoulos W."/>
            <person name="Angelini C."/>
            <person name="Antonin V."/>
            <person name="Barry K.W."/>
            <person name="Bougher N.L."/>
            <person name="Buchanan P."/>
            <person name="Buyck B."/>
            <person name="Bense V."/>
            <person name="Catcheside P."/>
            <person name="Chovatia M."/>
            <person name="Cooper J."/>
            <person name="Damon W."/>
            <person name="Desjardin D."/>
            <person name="Finy P."/>
            <person name="Geml J."/>
            <person name="Haridas S."/>
            <person name="Hughes K."/>
            <person name="Justo A."/>
            <person name="Karasinski D."/>
            <person name="Kautmanova I."/>
            <person name="Kiss B."/>
            <person name="Kocsube S."/>
            <person name="Kotiranta H."/>
            <person name="LaButti K.M."/>
            <person name="Lechner B.E."/>
            <person name="Liimatainen K."/>
            <person name="Lipzen A."/>
            <person name="Lukacs Z."/>
            <person name="Mihaltcheva S."/>
            <person name="Morgado L.N."/>
            <person name="Niskanen T."/>
            <person name="Noordeloos M.E."/>
            <person name="Ohm R.A."/>
            <person name="Ortiz-Santana B."/>
            <person name="Ovrebo C."/>
            <person name="Racz N."/>
            <person name="Riley R."/>
            <person name="Savchenko A."/>
            <person name="Shiryaev A."/>
            <person name="Soop K."/>
            <person name="Spirin V."/>
            <person name="Szebenyi C."/>
            <person name="Tomsovsky M."/>
            <person name="Tulloss R.E."/>
            <person name="Uehling J."/>
            <person name="Grigoriev I.V."/>
            <person name="Vagvolgyi C."/>
            <person name="Papp T."/>
            <person name="Martin F.M."/>
            <person name="Miettinen O."/>
            <person name="Hibbett D.S."/>
            <person name="Nagy L.G."/>
        </authorList>
    </citation>
    <scope>NUCLEOTIDE SEQUENCE [LARGE SCALE GENOMIC DNA]</scope>
    <source>
        <strain evidence="2 3">CBS 121175</strain>
    </source>
</reference>
<organism evidence="2 3">
    <name type="scientific">Coprinopsis marcescibilis</name>
    <name type="common">Agaric fungus</name>
    <name type="synonym">Psathyrella marcescibilis</name>
    <dbReference type="NCBI Taxonomy" id="230819"/>
    <lineage>
        <taxon>Eukaryota</taxon>
        <taxon>Fungi</taxon>
        <taxon>Dikarya</taxon>
        <taxon>Basidiomycota</taxon>
        <taxon>Agaricomycotina</taxon>
        <taxon>Agaricomycetes</taxon>
        <taxon>Agaricomycetidae</taxon>
        <taxon>Agaricales</taxon>
        <taxon>Agaricineae</taxon>
        <taxon>Psathyrellaceae</taxon>
        <taxon>Coprinopsis</taxon>
    </lineage>
</organism>
<evidence type="ECO:0000313" key="2">
    <source>
        <dbReference type="EMBL" id="TFK26874.1"/>
    </source>
</evidence>
<protein>
    <recommendedName>
        <fullName evidence="4">F-box domain-containing protein</fullName>
    </recommendedName>
</protein>
<evidence type="ECO:0008006" key="4">
    <source>
        <dbReference type="Google" id="ProtNLM"/>
    </source>
</evidence>
<dbReference type="OrthoDB" id="3024433at2759"/>
<keyword evidence="1" id="KW-0175">Coiled coil</keyword>
<evidence type="ECO:0000256" key="1">
    <source>
        <dbReference type="SAM" id="Coils"/>
    </source>
</evidence>
<gene>
    <name evidence="2" type="ORF">FA15DRAFT_251200</name>
</gene>
<sequence>MSFTSGTQFLETNDIVFRISISNPRPIEPEFIPFLSNNNPPPDDLVKAARTRAGLHTLARQHIASQIDVLNQRVAELRQLSTQFADLEDNYLSIASPLRSLPPELMVEVVKRCFNDDGVMDEDDRLTFMHLRYVSRRWRETLLSTHYFWRGLRVRNGWEVANKISSWFDKGGPDAPVILRIDHWAQLGSKHPIYEESSASSQRMKLILNSQRRWKEIKVPDKMDFYATDRFLQGIAVTTLEPWETCVALRLPKFHTRDWPFAREGSRTFANILPNLQELELKMYDTISEGPISHPKVSYLRLNLSDIVVVEGFLSFLTKLPNLQKLRLESFGRPCTNTYQEQVVLPSVRHLQLIGSASAIYYTRYIRLPNLETFKLVAARHNPSTSSLEPLFSLVRESLFLRTIDIREVELSIACVARILVDASNGVEEIRITGPGWFVFGVFMGGATSEFWDEDVPTGLKRIYHPCFDPKDFDILIRFFIRRKTRLDRSGRLEGIPSPVGQMVSILYDDVSKLDAGSYAEQIEQLRCLGVTLSSSSY</sequence>
<keyword evidence="3" id="KW-1185">Reference proteome</keyword>
<evidence type="ECO:0000313" key="3">
    <source>
        <dbReference type="Proteomes" id="UP000307440"/>
    </source>
</evidence>
<dbReference type="EMBL" id="ML210170">
    <property type="protein sequence ID" value="TFK26874.1"/>
    <property type="molecule type" value="Genomic_DNA"/>
</dbReference>
<name>A0A5C3L1N2_COPMA</name>
<dbReference type="InterPro" id="IPR032675">
    <property type="entry name" value="LRR_dom_sf"/>
</dbReference>
<dbReference type="AlphaFoldDB" id="A0A5C3L1N2"/>